<dbReference type="PANTHER" id="PTHR23055">
    <property type="entry name" value="CALCIUM BINDING PROTEINS"/>
    <property type="match status" value="1"/>
</dbReference>
<proteinExistence type="inferred from homology"/>
<dbReference type="FunFam" id="1.10.238.10:FF:000009">
    <property type="entry name" value="Visinin-like protein 1"/>
    <property type="match status" value="1"/>
</dbReference>
<feature type="domain" description="EF-hand" evidence="6">
    <location>
        <begin position="173"/>
        <end position="208"/>
    </location>
</feature>
<dbReference type="Proteomes" id="UP000318571">
    <property type="component" value="Chromosome 3"/>
</dbReference>
<feature type="compositionally biased region" description="Basic residues" evidence="5">
    <location>
        <begin position="21"/>
        <end position="37"/>
    </location>
</feature>
<reference evidence="7 8" key="1">
    <citation type="journal article" date="2018" name="Nat. Ecol. Evol.">
        <title>Genomic signatures of mitonuclear coevolution across populations of Tigriopus californicus.</title>
        <authorList>
            <person name="Barreto F.S."/>
            <person name="Watson E.T."/>
            <person name="Lima T.G."/>
            <person name="Willett C.S."/>
            <person name="Edmands S."/>
            <person name="Li W."/>
            <person name="Burton R.S."/>
        </authorList>
    </citation>
    <scope>NUCLEOTIDE SEQUENCE [LARGE SCALE GENOMIC DNA]</scope>
    <source>
        <strain evidence="7 8">San Diego</strain>
    </source>
</reference>
<dbReference type="PROSITE" id="PS00018">
    <property type="entry name" value="EF_HAND_1"/>
    <property type="match status" value="3"/>
</dbReference>
<evidence type="ECO:0000256" key="3">
    <source>
        <dbReference type="ARBA" id="ARBA00022737"/>
    </source>
</evidence>
<dbReference type="PANTHER" id="PTHR23055:SF69">
    <property type="entry name" value="NEURONAL CALCIUM SENSOR 2"/>
    <property type="match status" value="1"/>
</dbReference>
<gene>
    <name evidence="7" type="ORF">TCAL_10590</name>
</gene>
<dbReference type="Gene3D" id="1.10.238.10">
    <property type="entry name" value="EF-hand"/>
    <property type="match status" value="1"/>
</dbReference>
<dbReference type="CDD" id="cd00051">
    <property type="entry name" value="EFh"/>
    <property type="match status" value="2"/>
</dbReference>
<evidence type="ECO:0000313" key="7">
    <source>
        <dbReference type="EMBL" id="TRY73550.1"/>
    </source>
</evidence>
<comment type="caution">
    <text evidence="7">The sequence shown here is derived from an EMBL/GenBank/DDBJ whole genome shotgun (WGS) entry which is preliminary data.</text>
</comment>
<feature type="compositionally biased region" description="Polar residues" evidence="5">
    <location>
        <begin position="224"/>
        <end position="233"/>
    </location>
</feature>
<organism evidence="7 8">
    <name type="scientific">Tigriopus californicus</name>
    <name type="common">Marine copepod</name>
    <dbReference type="NCBI Taxonomy" id="6832"/>
    <lineage>
        <taxon>Eukaryota</taxon>
        <taxon>Metazoa</taxon>
        <taxon>Ecdysozoa</taxon>
        <taxon>Arthropoda</taxon>
        <taxon>Crustacea</taxon>
        <taxon>Multicrustacea</taxon>
        <taxon>Hexanauplia</taxon>
        <taxon>Copepoda</taxon>
        <taxon>Harpacticoida</taxon>
        <taxon>Harpacticidae</taxon>
        <taxon>Tigriopus</taxon>
    </lineage>
</organism>
<name>A0A553P7E1_TIGCA</name>
<dbReference type="InterPro" id="IPR002048">
    <property type="entry name" value="EF_hand_dom"/>
</dbReference>
<protein>
    <recommendedName>
        <fullName evidence="6">EF-hand domain-containing protein</fullName>
    </recommendedName>
</protein>
<sequence length="249" mass="27597">MSSDLRRSSGTSGGSGSSSSSRRHGRGKGTHKRKKNQHSSMSLTQDDIDFLKKNTRYDEQEIREWYKGFKADCPDGLLDKDKIQAMYGMILPAGNAKVFVDQIFRIFDKDGNGSIDFKEFMMATDMTASGSPEEKLRWAFKMYDKDGSGTIDLAEMIEIIGTLYEMEGVSKESASERAHKIFGELDINGDGELTTEEFVKGCLEDPELVRLLNAGGIESDNEDNIPNNLQPTAQEEEVSGDPAVEIVAK</sequence>
<dbReference type="SUPFAM" id="SSF47473">
    <property type="entry name" value="EF-hand"/>
    <property type="match status" value="1"/>
</dbReference>
<feature type="region of interest" description="Disordered" evidence="5">
    <location>
        <begin position="216"/>
        <end position="249"/>
    </location>
</feature>
<dbReference type="Pfam" id="PF00036">
    <property type="entry name" value="EF-hand_1"/>
    <property type="match status" value="1"/>
</dbReference>
<evidence type="ECO:0000256" key="2">
    <source>
        <dbReference type="ARBA" id="ARBA00022723"/>
    </source>
</evidence>
<keyword evidence="3" id="KW-0677">Repeat</keyword>
<evidence type="ECO:0000256" key="5">
    <source>
        <dbReference type="SAM" id="MobiDB-lite"/>
    </source>
</evidence>
<keyword evidence="2" id="KW-0479">Metal-binding</keyword>
<accession>A0A553P7E1</accession>
<dbReference type="InterPro" id="IPR028846">
    <property type="entry name" value="Recoverin"/>
</dbReference>
<evidence type="ECO:0000313" key="8">
    <source>
        <dbReference type="Proteomes" id="UP000318571"/>
    </source>
</evidence>
<comment type="similarity">
    <text evidence="1">Belongs to the recoverin family.</text>
</comment>
<feature type="domain" description="EF-hand" evidence="6">
    <location>
        <begin position="95"/>
        <end position="130"/>
    </location>
</feature>
<feature type="domain" description="EF-hand" evidence="6">
    <location>
        <begin position="131"/>
        <end position="166"/>
    </location>
</feature>
<dbReference type="EMBL" id="VCGU01000007">
    <property type="protein sequence ID" value="TRY73550.1"/>
    <property type="molecule type" value="Genomic_DNA"/>
</dbReference>
<dbReference type="PROSITE" id="PS50222">
    <property type="entry name" value="EF_HAND_2"/>
    <property type="match status" value="3"/>
</dbReference>
<dbReference type="SMART" id="SM00054">
    <property type="entry name" value="EFh"/>
    <property type="match status" value="3"/>
</dbReference>
<evidence type="ECO:0000256" key="1">
    <source>
        <dbReference type="ARBA" id="ARBA00006049"/>
    </source>
</evidence>
<dbReference type="GO" id="GO:0005509">
    <property type="term" value="F:calcium ion binding"/>
    <property type="evidence" value="ECO:0007669"/>
    <property type="project" value="InterPro"/>
</dbReference>
<feature type="region of interest" description="Disordered" evidence="5">
    <location>
        <begin position="1"/>
        <end position="45"/>
    </location>
</feature>
<dbReference type="OMA" id="EFCTHVF"/>
<dbReference type="Pfam" id="PF13499">
    <property type="entry name" value="EF-hand_7"/>
    <property type="match status" value="1"/>
</dbReference>
<dbReference type="InterPro" id="IPR011992">
    <property type="entry name" value="EF-hand-dom_pair"/>
</dbReference>
<keyword evidence="8" id="KW-1185">Reference proteome</keyword>
<keyword evidence="4" id="KW-0106">Calcium</keyword>
<dbReference type="PRINTS" id="PR00450">
    <property type="entry name" value="RECOVERIN"/>
</dbReference>
<dbReference type="AlphaFoldDB" id="A0A553P7E1"/>
<evidence type="ECO:0000256" key="4">
    <source>
        <dbReference type="ARBA" id="ARBA00022837"/>
    </source>
</evidence>
<dbReference type="InterPro" id="IPR018247">
    <property type="entry name" value="EF_Hand_1_Ca_BS"/>
</dbReference>
<dbReference type="STRING" id="6832.A0A553P7E1"/>
<evidence type="ECO:0000259" key="6">
    <source>
        <dbReference type="PROSITE" id="PS50222"/>
    </source>
</evidence>